<evidence type="ECO:0000313" key="6">
    <source>
        <dbReference type="Proteomes" id="UP000603295"/>
    </source>
</evidence>
<dbReference type="InterPro" id="IPR010931">
    <property type="entry name" value="L_lactis_RepB_C"/>
</dbReference>
<feature type="compositionally biased region" description="Basic and acidic residues" evidence="2">
    <location>
        <begin position="358"/>
        <end position="396"/>
    </location>
</feature>
<dbReference type="Pfam" id="PF01051">
    <property type="entry name" value="Rep3_N"/>
    <property type="match status" value="1"/>
</dbReference>
<accession>A0ABQ2C8I6</accession>
<dbReference type="InterPro" id="IPR036388">
    <property type="entry name" value="WH-like_DNA-bd_sf"/>
</dbReference>
<gene>
    <name evidence="5" type="ORF">GCM10011459_21600</name>
</gene>
<comment type="caution">
    <text evidence="5">The sequence shown here is derived from an EMBL/GenBank/DDBJ whole genome shotgun (WGS) entry which is preliminary data.</text>
</comment>
<dbReference type="EMBL" id="BMDS01000016">
    <property type="protein sequence ID" value="GGI64326.1"/>
    <property type="molecule type" value="Genomic_DNA"/>
</dbReference>
<dbReference type="Pfam" id="PF21205">
    <property type="entry name" value="Rep3_C"/>
    <property type="match status" value="1"/>
</dbReference>
<dbReference type="Pfam" id="PF06430">
    <property type="entry name" value="L_lactis_RepB_C"/>
    <property type="match status" value="1"/>
</dbReference>
<evidence type="ECO:0000313" key="5">
    <source>
        <dbReference type="EMBL" id="GGI64326.1"/>
    </source>
</evidence>
<organism evidence="5 6">
    <name type="scientific">Limosilactobacillus caviae</name>
    <dbReference type="NCBI Taxonomy" id="1769424"/>
    <lineage>
        <taxon>Bacteria</taxon>
        <taxon>Bacillati</taxon>
        <taxon>Bacillota</taxon>
        <taxon>Bacilli</taxon>
        <taxon>Lactobacillales</taxon>
        <taxon>Lactobacillaceae</taxon>
        <taxon>Limosilactobacillus</taxon>
    </lineage>
</organism>
<sequence>MENEEHKSQLVIQHNDLIRAVAKMDRMPLKLFEIIVGSYNDRKNKDTVYIKKQLVYDLLDIKGTSRANRLRSVIRELHTHAIFSFRTVDNDEYSIAPIQEIMWNNAKPEIRVIFAPKLLPYISMLQNNFTQYKLTEVAKLNSKHAITLYKLVAMNYNQYKYYATYSQKKRSRKQVDEYANPVITVKELKYLTQTEDKYKSRFSSFERLVLKKPLEEINKNTDFTVTYDKVKHGRKIYAIQFHISRNGEVLEIKQDIDEAQYQKALNSPYTIKLVSAKILNMVNLMKDKELVVTLAKEVYPVYRAMVKRYDEKALQQHLTYLKTRINKEVIEKSLVKYLKKAAENRLEQLGNNRPPRIGRNEEMPEWAGKTEEQLNKKASQEEVDALKKRIADRNKK</sequence>
<dbReference type="Gene3D" id="1.10.10.10">
    <property type="entry name" value="Winged helix-like DNA-binding domain superfamily/Winged helix DNA-binding domain"/>
    <property type="match status" value="2"/>
</dbReference>
<dbReference type="RefSeq" id="WP_188358143.1">
    <property type="nucleotide sequence ID" value="NZ_BMDS01000016.1"/>
</dbReference>
<dbReference type="Proteomes" id="UP000603295">
    <property type="component" value="Unassembled WGS sequence"/>
</dbReference>
<proteinExistence type="inferred from homology"/>
<dbReference type="InterPro" id="IPR000525">
    <property type="entry name" value="Initiator_Rep_WH1"/>
</dbReference>
<comment type="similarity">
    <text evidence="1">Belongs to the initiator RepB protein family.</text>
</comment>
<protein>
    <submittedName>
        <fullName evidence="5">Uncharacterized protein</fullName>
    </submittedName>
</protein>
<dbReference type="InterPro" id="IPR036390">
    <property type="entry name" value="WH_DNA-bd_sf"/>
</dbReference>
<evidence type="ECO:0000256" key="1">
    <source>
        <dbReference type="ARBA" id="ARBA00038283"/>
    </source>
</evidence>
<feature type="domain" description="Initiator Rep protein WH1" evidence="3">
    <location>
        <begin position="11"/>
        <end position="151"/>
    </location>
</feature>
<name>A0ABQ2C8I6_9LACO</name>
<keyword evidence="6" id="KW-1185">Reference proteome</keyword>
<evidence type="ECO:0000256" key="2">
    <source>
        <dbReference type="SAM" id="MobiDB-lite"/>
    </source>
</evidence>
<evidence type="ECO:0000259" key="4">
    <source>
        <dbReference type="Pfam" id="PF06430"/>
    </source>
</evidence>
<evidence type="ECO:0000259" key="3">
    <source>
        <dbReference type="Pfam" id="PF01051"/>
    </source>
</evidence>
<feature type="region of interest" description="Disordered" evidence="2">
    <location>
        <begin position="346"/>
        <end position="396"/>
    </location>
</feature>
<reference evidence="6" key="1">
    <citation type="journal article" date="2019" name="Int. J. Syst. Evol. Microbiol.">
        <title>The Global Catalogue of Microorganisms (GCM) 10K type strain sequencing project: providing services to taxonomists for standard genome sequencing and annotation.</title>
        <authorList>
            <consortium name="The Broad Institute Genomics Platform"/>
            <consortium name="The Broad Institute Genome Sequencing Center for Infectious Disease"/>
            <person name="Wu L."/>
            <person name="Ma J."/>
        </authorList>
    </citation>
    <scope>NUCLEOTIDE SEQUENCE [LARGE SCALE GENOMIC DNA]</scope>
    <source>
        <strain evidence="6">CCM 8609</strain>
    </source>
</reference>
<dbReference type="SUPFAM" id="SSF46785">
    <property type="entry name" value="Winged helix' DNA-binding domain"/>
    <property type="match status" value="2"/>
</dbReference>
<feature type="domain" description="Lactococcus lactis RepB C-terminal" evidence="4">
    <location>
        <begin position="254"/>
        <end position="348"/>
    </location>
</feature>